<dbReference type="AlphaFoldDB" id="U4LIU7"/>
<evidence type="ECO:0000256" key="1">
    <source>
        <dbReference type="SAM" id="MobiDB-lite"/>
    </source>
</evidence>
<dbReference type="Proteomes" id="UP000018144">
    <property type="component" value="Unassembled WGS sequence"/>
</dbReference>
<feature type="compositionally biased region" description="Acidic residues" evidence="1">
    <location>
        <begin position="107"/>
        <end position="123"/>
    </location>
</feature>
<dbReference type="EMBL" id="HF935722">
    <property type="protein sequence ID" value="CCX32019.1"/>
    <property type="molecule type" value="Genomic_DNA"/>
</dbReference>
<gene>
    <name evidence="2" type="ORF">PCON_12223</name>
</gene>
<organism evidence="2 3">
    <name type="scientific">Pyronema omphalodes (strain CBS 100304)</name>
    <name type="common">Pyronema confluens</name>
    <dbReference type="NCBI Taxonomy" id="1076935"/>
    <lineage>
        <taxon>Eukaryota</taxon>
        <taxon>Fungi</taxon>
        <taxon>Dikarya</taxon>
        <taxon>Ascomycota</taxon>
        <taxon>Pezizomycotina</taxon>
        <taxon>Pezizomycetes</taxon>
        <taxon>Pezizales</taxon>
        <taxon>Pyronemataceae</taxon>
        <taxon>Pyronema</taxon>
    </lineage>
</organism>
<evidence type="ECO:0000313" key="3">
    <source>
        <dbReference type="Proteomes" id="UP000018144"/>
    </source>
</evidence>
<keyword evidence="3" id="KW-1185">Reference proteome</keyword>
<protein>
    <recommendedName>
        <fullName evidence="4">Reverse transcriptase zinc-binding domain-containing protein</fullName>
    </recommendedName>
</protein>
<dbReference type="OrthoDB" id="7480128at2759"/>
<feature type="compositionally biased region" description="Basic and acidic residues" evidence="1">
    <location>
        <begin position="85"/>
        <end position="95"/>
    </location>
</feature>
<proteinExistence type="predicted"/>
<evidence type="ECO:0008006" key="4">
    <source>
        <dbReference type="Google" id="ProtNLM"/>
    </source>
</evidence>
<feature type="region of interest" description="Disordered" evidence="1">
    <location>
        <begin position="85"/>
        <end position="123"/>
    </location>
</feature>
<accession>U4LIU7</accession>
<sequence length="153" mass="17459">MTRPFASYLHRMGFRDNDRCTSCPSRPRETPQHLLFHCPRYSKARLIAAKKSRIPLHTRAFLYRDIAYEALAELIRDTQLGTRIERATKEEEREGTGAMEAGGLGADGEDLEEDDEEEWEEDEELVGMAVEPVLPEEALEAAGRWLYDAFGDV</sequence>
<name>U4LIU7_PYROM</name>
<evidence type="ECO:0000313" key="2">
    <source>
        <dbReference type="EMBL" id="CCX32019.1"/>
    </source>
</evidence>
<reference evidence="2 3" key="1">
    <citation type="journal article" date="2013" name="PLoS Genet.">
        <title>The genome and development-dependent transcriptomes of Pyronema confluens: a window into fungal evolution.</title>
        <authorList>
            <person name="Traeger S."/>
            <person name="Altegoer F."/>
            <person name="Freitag M."/>
            <person name="Gabaldon T."/>
            <person name="Kempken F."/>
            <person name="Kumar A."/>
            <person name="Marcet-Houben M."/>
            <person name="Poggeler S."/>
            <person name="Stajich J.E."/>
            <person name="Nowrousian M."/>
        </authorList>
    </citation>
    <scope>NUCLEOTIDE SEQUENCE [LARGE SCALE GENOMIC DNA]</scope>
    <source>
        <strain evidence="3">CBS 100304</strain>
        <tissue evidence="2">Vegetative mycelium</tissue>
    </source>
</reference>